<feature type="binding site" evidence="12">
    <location>
        <position position="81"/>
    </location>
    <ligand>
        <name>Ca(2+)</name>
        <dbReference type="ChEBI" id="CHEBI:29108"/>
        <label>1</label>
    </ligand>
</feature>
<keyword evidence="12 15" id="KW-0106">Calcium</keyword>
<protein>
    <recommendedName>
        <fullName evidence="3 15">Peroxidase</fullName>
        <ecNumber evidence="3 15">1.11.1.7</ecNumber>
    </recommendedName>
</protein>
<evidence type="ECO:0000256" key="3">
    <source>
        <dbReference type="ARBA" id="ARBA00012313"/>
    </source>
</evidence>
<keyword evidence="7 15" id="KW-0560">Oxidoreductase</keyword>
<evidence type="ECO:0000256" key="7">
    <source>
        <dbReference type="ARBA" id="ARBA00023002"/>
    </source>
</evidence>
<dbReference type="InterPro" id="IPR000823">
    <property type="entry name" value="Peroxidase_pln"/>
</dbReference>
<evidence type="ECO:0000256" key="9">
    <source>
        <dbReference type="ARBA" id="ARBA00023157"/>
    </source>
</evidence>
<dbReference type="InterPro" id="IPR033905">
    <property type="entry name" value="Secretory_peroxidase"/>
</dbReference>
<dbReference type="GO" id="GO:0140825">
    <property type="term" value="F:lactoperoxidase activity"/>
    <property type="evidence" value="ECO:0007669"/>
    <property type="project" value="UniProtKB-EC"/>
</dbReference>
<evidence type="ECO:0000256" key="5">
    <source>
        <dbReference type="ARBA" id="ARBA00022617"/>
    </source>
</evidence>
<evidence type="ECO:0000256" key="12">
    <source>
        <dbReference type="PIRSR" id="PIRSR600823-3"/>
    </source>
</evidence>
<feature type="binding site" evidence="12">
    <location>
        <position position="77"/>
    </location>
    <ligand>
        <name>Ca(2+)</name>
        <dbReference type="ChEBI" id="CHEBI:29108"/>
        <label>1</label>
    </ligand>
</feature>
<dbReference type="GO" id="GO:0020037">
    <property type="term" value="F:heme binding"/>
    <property type="evidence" value="ECO:0007669"/>
    <property type="project" value="UniProtKB-UniRule"/>
</dbReference>
<dbReference type="GeneID" id="107431265"/>
<feature type="domain" description="Plant heme peroxidase family profile" evidence="16">
    <location>
        <begin position="30"/>
        <end position="323"/>
    </location>
</feature>
<keyword evidence="15" id="KW-0376">Hydrogen peroxide</keyword>
<name>A0A6P4AJ31_ZIZJJ</name>
<dbReference type="GO" id="GO:0046872">
    <property type="term" value="F:metal ion binding"/>
    <property type="evidence" value="ECO:0007669"/>
    <property type="project" value="UniProtKB-UniRule"/>
</dbReference>
<dbReference type="Gene3D" id="1.10.520.10">
    <property type="match status" value="1"/>
</dbReference>
<dbReference type="InterPro" id="IPR019794">
    <property type="entry name" value="Peroxidases_AS"/>
</dbReference>
<organism evidence="17 18">
    <name type="scientific">Ziziphus jujuba</name>
    <name type="common">Chinese jujube</name>
    <name type="synonym">Ziziphus sativa</name>
    <dbReference type="NCBI Taxonomy" id="326968"/>
    <lineage>
        <taxon>Eukaryota</taxon>
        <taxon>Viridiplantae</taxon>
        <taxon>Streptophyta</taxon>
        <taxon>Embryophyta</taxon>
        <taxon>Tracheophyta</taxon>
        <taxon>Spermatophyta</taxon>
        <taxon>Magnoliopsida</taxon>
        <taxon>eudicotyledons</taxon>
        <taxon>Gunneridae</taxon>
        <taxon>Pentapetalae</taxon>
        <taxon>rosids</taxon>
        <taxon>fabids</taxon>
        <taxon>Rosales</taxon>
        <taxon>Rhamnaceae</taxon>
        <taxon>Paliureae</taxon>
        <taxon>Ziziphus</taxon>
    </lineage>
</organism>
<keyword evidence="9 14" id="KW-1015">Disulfide bond</keyword>
<keyword evidence="8 12" id="KW-0408">Iron</keyword>
<feature type="chain" id="PRO_5044988639" description="Peroxidase" evidence="15">
    <location>
        <begin position="26"/>
        <end position="324"/>
    </location>
</feature>
<dbReference type="PROSITE" id="PS00436">
    <property type="entry name" value="PEROXIDASE_2"/>
    <property type="match status" value="1"/>
</dbReference>
<dbReference type="CDD" id="cd00693">
    <property type="entry name" value="secretory_peroxidase"/>
    <property type="match status" value="1"/>
</dbReference>
<evidence type="ECO:0000256" key="15">
    <source>
        <dbReference type="RuleBase" id="RU362060"/>
    </source>
</evidence>
<keyword evidence="17" id="KW-1185">Reference proteome</keyword>
<evidence type="ECO:0000256" key="8">
    <source>
        <dbReference type="ARBA" id="ARBA00023004"/>
    </source>
</evidence>
<evidence type="ECO:0000256" key="13">
    <source>
        <dbReference type="PIRSR" id="PIRSR600823-4"/>
    </source>
</evidence>
<feature type="binding site" description="axial binding residue" evidence="12">
    <location>
        <position position="199"/>
    </location>
    <ligand>
        <name>heme b</name>
        <dbReference type="ChEBI" id="CHEBI:60344"/>
    </ligand>
    <ligandPart>
        <name>Fe</name>
        <dbReference type="ChEBI" id="CHEBI:18248"/>
    </ligandPart>
</feature>
<evidence type="ECO:0000256" key="1">
    <source>
        <dbReference type="ARBA" id="ARBA00000189"/>
    </source>
</evidence>
<evidence type="ECO:0000313" key="18">
    <source>
        <dbReference type="RefSeq" id="XP_015897634.4"/>
    </source>
</evidence>
<dbReference type="PRINTS" id="PR00458">
    <property type="entry name" value="PEROXIDASE"/>
</dbReference>
<dbReference type="InterPro" id="IPR010255">
    <property type="entry name" value="Haem_peroxidase_sf"/>
</dbReference>
<keyword evidence="5 15" id="KW-0349">Heme</keyword>
<keyword evidence="15" id="KW-0964">Secreted</keyword>
<comment type="subcellular location">
    <subcellularLocation>
        <location evidence="15">Secreted</location>
    </subcellularLocation>
</comment>
<keyword evidence="15" id="KW-0732">Signal</keyword>
<dbReference type="GO" id="GO:0005576">
    <property type="term" value="C:extracellular region"/>
    <property type="evidence" value="ECO:0007669"/>
    <property type="project" value="UniProtKB-SubCell"/>
</dbReference>
<dbReference type="EC" id="1.11.1.7" evidence="3 15"/>
<comment type="cofactor">
    <cofactor evidence="12 15">
        <name>heme b</name>
        <dbReference type="ChEBI" id="CHEBI:60344"/>
    </cofactor>
    <text evidence="12 15">Binds 1 heme b (iron(II)-protoporphyrin IX) group per subunit.</text>
</comment>
<sequence>MAWRGFPNVVLIILMSLSSITKTTCSSSSILYPNFYDQSCPCALPAIKLVVEDAVQKEPRMAASLLRLHFHDCFVNGCDGSLLLDTTDTIDSEKNSAANRNSTRGFNVVDDIKREVDTCCGGAVVSCADILAVAARDSVGAVGGPTWEVQLGRRDATTASKTAADANIPPSFLDLPALIDNFKNHGLDEKDLVLLSAAHNLGFAQCLFFKNRIYNETDIDPAFAEHLKSACPINGGDSNLSPLDPSPASFDRSYLTNLVQHRGLLHSDQALFSGGYTDELVKIYSIDDMAFRSDFAQSMIKMGNIQPLTGDEGEIRRDCRKVNH</sequence>
<dbReference type="InterPro" id="IPR002016">
    <property type="entry name" value="Haem_peroxidase"/>
</dbReference>
<feature type="binding site" evidence="12">
    <location>
        <position position="72"/>
    </location>
    <ligand>
        <name>Ca(2+)</name>
        <dbReference type="ChEBI" id="CHEBI:29108"/>
        <label>1</label>
    </ligand>
</feature>
<feature type="binding site" evidence="12">
    <location>
        <position position="251"/>
    </location>
    <ligand>
        <name>Ca(2+)</name>
        <dbReference type="ChEBI" id="CHEBI:29108"/>
        <label>2</label>
    </ligand>
</feature>
<comment type="function">
    <text evidence="2">Removal of H(2)O(2), oxidation of toxic reductants, biosynthesis and degradation of lignin, suberization, auxin catabolism, response to environmental stresses such as wounding, pathogen attack and oxidative stress. These functions might be dependent on each isozyme/isoform in each plant tissue.</text>
</comment>
<feature type="binding site" evidence="12">
    <location>
        <position position="93"/>
    </location>
    <ligand>
        <name>Ca(2+)</name>
        <dbReference type="ChEBI" id="CHEBI:29108"/>
        <label>1</label>
    </ligand>
</feature>
<dbReference type="KEGG" id="zju:107431265"/>
<comment type="similarity">
    <text evidence="15">Belongs to the peroxidase family. Classical plant (class III) peroxidase subfamily.</text>
</comment>
<dbReference type="RefSeq" id="XP_015897634.4">
    <property type="nucleotide sequence ID" value="XM_016042148.4"/>
</dbReference>
<feature type="site" description="Transition state stabilizer" evidence="13">
    <location>
        <position position="67"/>
    </location>
</feature>
<comment type="catalytic activity">
    <reaction evidence="1 15">
        <text>2 a phenolic donor + H2O2 = 2 a phenolic radical donor + 2 H2O</text>
        <dbReference type="Rhea" id="RHEA:56136"/>
        <dbReference type="ChEBI" id="CHEBI:15377"/>
        <dbReference type="ChEBI" id="CHEBI:16240"/>
        <dbReference type="ChEBI" id="CHEBI:139520"/>
        <dbReference type="ChEBI" id="CHEBI:139521"/>
        <dbReference type="EC" id="1.11.1.7"/>
    </reaction>
</comment>
<dbReference type="Pfam" id="PF00141">
    <property type="entry name" value="peroxidase"/>
    <property type="match status" value="1"/>
</dbReference>
<evidence type="ECO:0000256" key="10">
    <source>
        <dbReference type="PIRSR" id="PIRSR600823-1"/>
    </source>
</evidence>
<keyword evidence="6 12" id="KW-0479">Metal-binding</keyword>
<evidence type="ECO:0000313" key="17">
    <source>
        <dbReference type="Proteomes" id="UP001652623"/>
    </source>
</evidence>
<comment type="cofactor">
    <cofactor evidence="12 15">
        <name>Ca(2+)</name>
        <dbReference type="ChEBI" id="CHEBI:29108"/>
    </cofactor>
    <text evidence="12 15">Binds 2 calcium ions per subunit.</text>
</comment>
<dbReference type="GO" id="GO:0042744">
    <property type="term" value="P:hydrogen peroxide catabolic process"/>
    <property type="evidence" value="ECO:0007669"/>
    <property type="project" value="UniProtKB-KW"/>
</dbReference>
<evidence type="ECO:0000256" key="2">
    <source>
        <dbReference type="ARBA" id="ARBA00002322"/>
    </source>
</evidence>
<evidence type="ECO:0000256" key="14">
    <source>
        <dbReference type="PIRSR" id="PIRSR600823-5"/>
    </source>
</evidence>
<evidence type="ECO:0000259" key="16">
    <source>
        <dbReference type="PROSITE" id="PS50873"/>
    </source>
</evidence>
<feature type="binding site" evidence="11">
    <location>
        <position position="169"/>
    </location>
    <ligand>
        <name>substrate</name>
    </ligand>
</feature>
<keyword evidence="4 15" id="KW-0575">Peroxidase</keyword>
<feature type="signal peptide" evidence="15">
    <location>
        <begin position="1"/>
        <end position="25"/>
    </location>
</feature>
<dbReference type="PANTHER" id="PTHR31388:SF126">
    <property type="entry name" value="PEROXIDASE"/>
    <property type="match status" value="1"/>
</dbReference>
<reference evidence="18" key="1">
    <citation type="submission" date="2025-08" db="UniProtKB">
        <authorList>
            <consortium name="RefSeq"/>
        </authorList>
    </citation>
    <scope>IDENTIFICATION</scope>
    <source>
        <tissue evidence="18">Seedling</tissue>
    </source>
</reference>
<evidence type="ECO:0000256" key="11">
    <source>
        <dbReference type="PIRSR" id="PIRSR600823-2"/>
    </source>
</evidence>
<dbReference type="InParanoid" id="A0A6P4AJ31"/>
<dbReference type="Proteomes" id="UP001652623">
    <property type="component" value="Chromosome 6"/>
</dbReference>
<feature type="active site" description="Proton acceptor" evidence="10">
    <location>
        <position position="71"/>
    </location>
</feature>
<gene>
    <name evidence="18" type="primary">LOC107431265</name>
</gene>
<proteinExistence type="inferred from homology"/>
<dbReference type="AlphaFoldDB" id="A0A6P4AJ31"/>
<dbReference type="PROSITE" id="PS50873">
    <property type="entry name" value="PEROXIDASE_4"/>
    <property type="match status" value="1"/>
</dbReference>
<dbReference type="PRINTS" id="PR00461">
    <property type="entry name" value="PLPEROXIDASE"/>
</dbReference>
<accession>A0A6P4AJ31</accession>
<dbReference type="GO" id="GO:0006979">
    <property type="term" value="P:response to oxidative stress"/>
    <property type="evidence" value="ECO:0007669"/>
    <property type="project" value="UniProtKB-UniRule"/>
</dbReference>
<dbReference type="Gene3D" id="1.10.420.10">
    <property type="entry name" value="Peroxidase, domain 2"/>
    <property type="match status" value="1"/>
</dbReference>
<dbReference type="SUPFAM" id="SSF48113">
    <property type="entry name" value="Heme-dependent peroxidases"/>
    <property type="match status" value="1"/>
</dbReference>
<feature type="binding site" evidence="12">
    <location>
        <position position="75"/>
    </location>
    <ligand>
        <name>Ca(2+)</name>
        <dbReference type="ChEBI" id="CHEBI:29108"/>
        <label>1</label>
    </ligand>
</feature>
<feature type="disulfide bond" evidence="14">
    <location>
        <begin position="206"/>
        <end position="231"/>
    </location>
</feature>
<feature type="disulfide bond" evidence="14">
    <location>
        <begin position="73"/>
        <end position="78"/>
    </location>
</feature>
<dbReference type="PANTHER" id="PTHR31388">
    <property type="entry name" value="PEROXIDASE 72-RELATED"/>
    <property type="match status" value="1"/>
</dbReference>
<feature type="binding site" evidence="12">
    <location>
        <position position="79"/>
    </location>
    <ligand>
        <name>Ca(2+)</name>
        <dbReference type="ChEBI" id="CHEBI:29108"/>
        <label>1</label>
    </ligand>
</feature>
<evidence type="ECO:0000256" key="4">
    <source>
        <dbReference type="ARBA" id="ARBA00022559"/>
    </source>
</evidence>
<feature type="binding site" evidence="12">
    <location>
        <position position="244"/>
    </location>
    <ligand>
        <name>Ca(2+)</name>
        <dbReference type="ChEBI" id="CHEBI:29108"/>
        <label>2</label>
    </ligand>
</feature>
<evidence type="ECO:0000256" key="6">
    <source>
        <dbReference type="ARBA" id="ARBA00022723"/>
    </source>
</evidence>
<feature type="disulfide bond" evidence="14">
    <location>
        <begin position="127"/>
        <end position="319"/>
    </location>
</feature>
<feature type="disulfide bond" evidence="14">
    <location>
        <begin position="40"/>
        <end position="120"/>
    </location>
</feature>